<dbReference type="RefSeq" id="WP_200391484.1">
    <property type="nucleotide sequence ID" value="NZ_JAENIO010000017.1"/>
</dbReference>
<feature type="transmembrane region" description="Helical" evidence="1">
    <location>
        <begin position="90"/>
        <end position="109"/>
    </location>
</feature>
<organism evidence="2 3">
    <name type="scientific">Roseibacillus ishigakijimensis</name>
    <dbReference type="NCBI Taxonomy" id="454146"/>
    <lineage>
        <taxon>Bacteria</taxon>
        <taxon>Pseudomonadati</taxon>
        <taxon>Verrucomicrobiota</taxon>
        <taxon>Verrucomicrobiia</taxon>
        <taxon>Verrucomicrobiales</taxon>
        <taxon>Verrucomicrobiaceae</taxon>
        <taxon>Roseibacillus</taxon>
    </lineage>
</organism>
<protein>
    <recommendedName>
        <fullName evidence="4">Rod shape-determining protein MreD</fullName>
    </recommendedName>
</protein>
<feature type="transmembrane region" description="Helical" evidence="1">
    <location>
        <begin position="116"/>
        <end position="140"/>
    </location>
</feature>
<dbReference type="Proteomes" id="UP000604083">
    <property type="component" value="Unassembled WGS sequence"/>
</dbReference>
<gene>
    <name evidence="2" type="ORF">JIN78_08260</name>
</gene>
<feature type="transmembrane region" description="Helical" evidence="1">
    <location>
        <begin position="29"/>
        <end position="47"/>
    </location>
</feature>
<evidence type="ECO:0000313" key="3">
    <source>
        <dbReference type="Proteomes" id="UP000604083"/>
    </source>
</evidence>
<feature type="transmembrane region" description="Helical" evidence="1">
    <location>
        <begin position="152"/>
        <end position="175"/>
    </location>
</feature>
<accession>A0A934VMK6</accession>
<keyword evidence="1" id="KW-1133">Transmembrane helix</keyword>
<evidence type="ECO:0000313" key="2">
    <source>
        <dbReference type="EMBL" id="MBK1834050.1"/>
    </source>
</evidence>
<evidence type="ECO:0008006" key="4">
    <source>
        <dbReference type="Google" id="ProtNLM"/>
    </source>
</evidence>
<evidence type="ECO:0000256" key="1">
    <source>
        <dbReference type="SAM" id="Phobius"/>
    </source>
</evidence>
<dbReference type="EMBL" id="JAENIO010000017">
    <property type="protein sequence ID" value="MBK1834050.1"/>
    <property type="molecule type" value="Genomic_DNA"/>
</dbReference>
<reference evidence="2" key="1">
    <citation type="submission" date="2021-01" db="EMBL/GenBank/DDBJ databases">
        <title>Modified the classification status of verrucomicrobia.</title>
        <authorList>
            <person name="Feng X."/>
        </authorList>
    </citation>
    <scope>NUCLEOTIDE SEQUENCE</scope>
    <source>
        <strain evidence="2">KCTC 12986</strain>
    </source>
</reference>
<proteinExistence type="predicted"/>
<dbReference type="AlphaFoldDB" id="A0A934VMK6"/>
<sequence>MIRYLFSVLGLLLTAFVLRQFIPVLPDFYHARLFLVPLVFICAAVTLDVTGMLLLSFVCGLLWDAQHIILPVEGDPEVYPEVVTTLKFGYSIFLFALGGFIMQGVQPVFREGKWQISVPVTGVALFFYLFTELMLLSFVRGHLLFSEDNLRFIFYSSVLTMLFSPLVFLVLFQLAKTFRYQIRYKGLRKTRL</sequence>
<keyword evidence="1" id="KW-0812">Transmembrane</keyword>
<comment type="caution">
    <text evidence="2">The sequence shown here is derived from an EMBL/GenBank/DDBJ whole genome shotgun (WGS) entry which is preliminary data.</text>
</comment>
<name>A0A934VMK6_9BACT</name>
<keyword evidence="3" id="KW-1185">Reference proteome</keyword>
<keyword evidence="1" id="KW-0472">Membrane</keyword>